<dbReference type="PANTHER" id="PTHR34472">
    <property type="entry name" value="SULFUR CARRIER PROTEIN THIS"/>
    <property type="match status" value="1"/>
</dbReference>
<dbReference type="Gene3D" id="3.10.20.30">
    <property type="match status" value="1"/>
</dbReference>
<dbReference type="RefSeq" id="WP_072695289.1">
    <property type="nucleotide sequence ID" value="NZ_FRDI01000002.1"/>
</dbReference>
<dbReference type="Pfam" id="PF02597">
    <property type="entry name" value="ThiS"/>
    <property type="match status" value="1"/>
</dbReference>
<evidence type="ECO:0000313" key="1">
    <source>
        <dbReference type="EMBL" id="SHN48669.1"/>
    </source>
</evidence>
<proteinExistence type="predicted"/>
<keyword evidence="2" id="KW-1185">Reference proteome</keyword>
<reference evidence="1 2" key="1">
    <citation type="submission" date="2016-12" db="EMBL/GenBank/DDBJ databases">
        <authorList>
            <person name="Song W.-J."/>
            <person name="Kurnit D.M."/>
        </authorList>
    </citation>
    <scope>NUCLEOTIDE SEQUENCE [LARGE SCALE GENOMIC DNA]</scope>
    <source>
        <strain evidence="1 2">DSM 11393</strain>
    </source>
</reference>
<dbReference type="EMBL" id="FRDI01000002">
    <property type="protein sequence ID" value="SHN48669.1"/>
    <property type="molecule type" value="Genomic_DNA"/>
</dbReference>
<dbReference type="STRING" id="1121455.SAMN02745728_00027"/>
<dbReference type="InterPro" id="IPR003749">
    <property type="entry name" value="ThiS/MoaD-like"/>
</dbReference>
<evidence type="ECO:0000313" key="2">
    <source>
        <dbReference type="Proteomes" id="UP000186469"/>
    </source>
</evidence>
<dbReference type="OrthoDB" id="9798559at2"/>
<dbReference type="CDD" id="cd00565">
    <property type="entry name" value="Ubl_ThiS"/>
    <property type="match status" value="1"/>
</dbReference>
<dbReference type="SUPFAM" id="SSF54285">
    <property type="entry name" value="MoaD/ThiS"/>
    <property type="match status" value="1"/>
</dbReference>
<dbReference type="PANTHER" id="PTHR34472:SF1">
    <property type="entry name" value="SULFUR CARRIER PROTEIN THIS"/>
    <property type="match status" value="1"/>
</dbReference>
<gene>
    <name evidence="1" type="ORF">SAMN02745728_00027</name>
</gene>
<accession>A0A1M7RR11</accession>
<dbReference type="InterPro" id="IPR012675">
    <property type="entry name" value="Beta-grasp_dom_sf"/>
</dbReference>
<dbReference type="AlphaFoldDB" id="A0A1M7RR11"/>
<protein>
    <submittedName>
        <fullName evidence="1">Sulfur carrier protein</fullName>
    </submittedName>
</protein>
<sequence>MPNSSFEITVNGEQRFCAHQQTVLELLQQLNLQPETVVVEINQEIIPLELYKSHIINPKDNVEIVYFVGGG</sequence>
<dbReference type="InterPro" id="IPR016155">
    <property type="entry name" value="Mopterin_synth/thiamin_S_b"/>
</dbReference>
<organism evidence="1 2">
    <name type="scientific">Desulfovibrio litoralis DSM 11393</name>
    <dbReference type="NCBI Taxonomy" id="1121455"/>
    <lineage>
        <taxon>Bacteria</taxon>
        <taxon>Pseudomonadati</taxon>
        <taxon>Thermodesulfobacteriota</taxon>
        <taxon>Desulfovibrionia</taxon>
        <taxon>Desulfovibrionales</taxon>
        <taxon>Desulfovibrionaceae</taxon>
        <taxon>Desulfovibrio</taxon>
    </lineage>
</organism>
<dbReference type="NCBIfam" id="TIGR01683">
    <property type="entry name" value="thiS"/>
    <property type="match status" value="1"/>
</dbReference>
<name>A0A1M7RR11_9BACT</name>
<dbReference type="InterPro" id="IPR010035">
    <property type="entry name" value="Thi_S"/>
</dbReference>
<dbReference type="Proteomes" id="UP000186469">
    <property type="component" value="Unassembled WGS sequence"/>
</dbReference>